<comment type="subcellular location">
    <subcellularLocation>
        <location evidence="1 6">Nucleus</location>
    </subcellularLocation>
</comment>
<keyword evidence="2 6" id="KW-0805">Transcription regulation</keyword>
<feature type="region of interest" description="Disordered" evidence="7">
    <location>
        <begin position="1"/>
        <end position="89"/>
    </location>
</feature>
<evidence type="ECO:0000256" key="7">
    <source>
        <dbReference type="SAM" id="MobiDB-lite"/>
    </source>
</evidence>
<organism evidence="8 9">
    <name type="scientific">Acanthamoeba castellanii (strain ATCC 30010 / Neff)</name>
    <dbReference type="NCBI Taxonomy" id="1257118"/>
    <lineage>
        <taxon>Eukaryota</taxon>
        <taxon>Amoebozoa</taxon>
        <taxon>Discosea</taxon>
        <taxon>Longamoebia</taxon>
        <taxon>Centramoebida</taxon>
        <taxon>Acanthamoebidae</taxon>
        <taxon>Acanthamoeba</taxon>
    </lineage>
</organism>
<dbReference type="EMBL" id="KB007857">
    <property type="protein sequence ID" value="ELR23482.1"/>
    <property type="molecule type" value="Genomic_DNA"/>
</dbReference>
<evidence type="ECO:0000256" key="3">
    <source>
        <dbReference type="ARBA" id="ARBA00023125"/>
    </source>
</evidence>
<dbReference type="VEuPathDB" id="AmoebaDB:ACA1_071030"/>
<evidence type="ECO:0000313" key="8">
    <source>
        <dbReference type="EMBL" id="ELR23482.1"/>
    </source>
</evidence>
<sequence>MLSLQHQSQVGHGGLGPNGQGGHDEGSHRGGGSDDHLQHHQQLHHPQGGHEQLYGTHGAQQGAPGVEGHGGHPEDGGHHGVHGYPEGLPFGYPPQMAGAEGLGSLQLAQMGSLIQGQQYALLPSSEDAVYVNQKQYHRILKRRQARMKLEARFKVIPRKEWLHDSRHQHAKNRMRGPGGRFLSKEEREKIPRRTEHTQAPRHRRRPTTRADDGAVRSLARYHRRARPACPSGLPLVVHHSTPPPSMGGGWLFSLLYIFARGFVVEPEPFPPQCHTPYLIQPCHSTER</sequence>
<keyword evidence="5 6" id="KW-0539">Nucleus</keyword>
<feature type="compositionally biased region" description="Basic and acidic residues" evidence="7">
    <location>
        <begin position="22"/>
        <end position="38"/>
    </location>
</feature>
<protein>
    <recommendedName>
        <fullName evidence="6">Nuclear transcription factor Y subunit</fullName>
    </recommendedName>
</protein>
<dbReference type="GeneID" id="14924462"/>
<evidence type="ECO:0000313" key="9">
    <source>
        <dbReference type="Proteomes" id="UP000011083"/>
    </source>
</evidence>
<evidence type="ECO:0000256" key="1">
    <source>
        <dbReference type="ARBA" id="ARBA00004123"/>
    </source>
</evidence>
<comment type="subunit">
    <text evidence="6">Heterotrimer.</text>
</comment>
<dbReference type="GO" id="GO:0003677">
    <property type="term" value="F:DNA binding"/>
    <property type="evidence" value="ECO:0007669"/>
    <property type="project" value="UniProtKB-KW"/>
</dbReference>
<keyword evidence="4 6" id="KW-0804">Transcription</keyword>
<dbReference type="PRINTS" id="PR00616">
    <property type="entry name" value="CCAATSUBUNTB"/>
</dbReference>
<dbReference type="GO" id="GO:0005634">
    <property type="term" value="C:nucleus"/>
    <property type="evidence" value="ECO:0007669"/>
    <property type="project" value="UniProtKB-SubCell"/>
</dbReference>
<dbReference type="STRING" id="1257118.L8HE26"/>
<dbReference type="Proteomes" id="UP000011083">
    <property type="component" value="Unassembled WGS sequence"/>
</dbReference>
<feature type="region of interest" description="Disordered" evidence="7">
    <location>
        <begin position="165"/>
        <end position="214"/>
    </location>
</feature>
<dbReference type="PANTHER" id="PTHR12632">
    <property type="entry name" value="TRANSCRIPTION FACTOR NF-Y ALPHA-RELATED"/>
    <property type="match status" value="1"/>
</dbReference>
<name>L8HE26_ACACF</name>
<reference evidence="8 9" key="1">
    <citation type="journal article" date="2013" name="Genome Biol.">
        <title>Genome of Acanthamoeba castellanii highlights extensive lateral gene transfer and early evolution of tyrosine kinase signaling.</title>
        <authorList>
            <person name="Clarke M."/>
            <person name="Lohan A.J."/>
            <person name="Liu B."/>
            <person name="Lagkouvardos I."/>
            <person name="Roy S."/>
            <person name="Zafar N."/>
            <person name="Bertelli C."/>
            <person name="Schilde C."/>
            <person name="Kianianmomeni A."/>
            <person name="Burglin T.R."/>
            <person name="Frech C."/>
            <person name="Turcotte B."/>
            <person name="Kopec K.O."/>
            <person name="Synnott J.M."/>
            <person name="Choo C."/>
            <person name="Paponov I."/>
            <person name="Finkler A."/>
            <person name="Soon Heng Tan C."/>
            <person name="Hutchins A.P."/>
            <person name="Weinmeier T."/>
            <person name="Rattei T."/>
            <person name="Chu J.S."/>
            <person name="Gimenez G."/>
            <person name="Irimia M."/>
            <person name="Rigden D.J."/>
            <person name="Fitzpatrick D.A."/>
            <person name="Lorenzo-Morales J."/>
            <person name="Bateman A."/>
            <person name="Chiu C.H."/>
            <person name="Tang P."/>
            <person name="Hegemann P."/>
            <person name="Fromm H."/>
            <person name="Raoult D."/>
            <person name="Greub G."/>
            <person name="Miranda-Saavedra D."/>
            <person name="Chen N."/>
            <person name="Nash P."/>
            <person name="Ginger M.L."/>
            <person name="Horn M."/>
            <person name="Schaap P."/>
            <person name="Caler L."/>
            <person name="Loftus B."/>
        </authorList>
    </citation>
    <scope>NUCLEOTIDE SEQUENCE [LARGE SCALE GENOMIC DNA]</scope>
    <source>
        <strain evidence="8 9">Neff</strain>
    </source>
</reference>
<keyword evidence="9" id="KW-1185">Reference proteome</keyword>
<dbReference type="RefSeq" id="XP_004353010.1">
    <property type="nucleotide sequence ID" value="XM_004352958.1"/>
</dbReference>
<feature type="compositionally biased region" description="Basic and acidic residues" evidence="7">
    <location>
        <begin position="69"/>
        <end position="78"/>
    </location>
</feature>
<evidence type="ECO:0000256" key="6">
    <source>
        <dbReference type="RuleBase" id="RU367155"/>
    </source>
</evidence>
<evidence type="ECO:0000256" key="2">
    <source>
        <dbReference type="ARBA" id="ARBA00023015"/>
    </source>
</evidence>
<gene>
    <name evidence="8" type="ORF">ACA1_071030</name>
</gene>
<feature type="compositionally biased region" description="Polar residues" evidence="7">
    <location>
        <begin position="1"/>
        <end position="10"/>
    </location>
</feature>
<feature type="compositionally biased region" description="Gly residues" evidence="7">
    <location>
        <begin position="11"/>
        <end position="21"/>
    </location>
</feature>
<feature type="compositionally biased region" description="Basic and acidic residues" evidence="7">
    <location>
        <begin position="182"/>
        <end position="198"/>
    </location>
</feature>
<evidence type="ECO:0000256" key="4">
    <source>
        <dbReference type="ARBA" id="ARBA00023163"/>
    </source>
</evidence>
<comment type="similarity">
    <text evidence="6">Belongs to the NFYA/HAP2 subunit family.</text>
</comment>
<dbReference type="Gene3D" id="6.10.250.2430">
    <property type="match status" value="1"/>
</dbReference>
<keyword evidence="3 6" id="KW-0238">DNA-binding</keyword>
<dbReference type="InterPro" id="IPR001289">
    <property type="entry name" value="NFYA"/>
</dbReference>
<evidence type="ECO:0000256" key="5">
    <source>
        <dbReference type="ARBA" id="ARBA00023242"/>
    </source>
</evidence>
<proteinExistence type="inferred from homology"/>
<dbReference type="SMART" id="SM00521">
    <property type="entry name" value="CBF"/>
    <property type="match status" value="1"/>
</dbReference>
<dbReference type="GO" id="GO:0003700">
    <property type="term" value="F:DNA-binding transcription factor activity"/>
    <property type="evidence" value="ECO:0007669"/>
    <property type="project" value="UniProtKB-UniRule"/>
</dbReference>
<dbReference type="AlphaFoldDB" id="L8HE26"/>
<accession>L8HE26</accession>
<comment type="function">
    <text evidence="6">Component of the sequence-specific heterotrimeric transcription factor (NF-Y) which specifically recognizes a 5'-CCAAT-3' box motif found in the promoters of its target genes.</text>
</comment>
<dbReference type="OrthoDB" id="26901at2759"/>
<dbReference type="PROSITE" id="PS51152">
    <property type="entry name" value="NFYA_HAP2_2"/>
    <property type="match status" value="1"/>
</dbReference>
<feature type="compositionally biased region" description="Low complexity" evidence="7">
    <location>
        <begin position="44"/>
        <end position="53"/>
    </location>
</feature>
<dbReference type="Pfam" id="PF02045">
    <property type="entry name" value="CBFB_NFYA"/>
    <property type="match status" value="1"/>
</dbReference>
<dbReference type="KEGG" id="acan:ACA1_071030"/>